<evidence type="ECO:0000256" key="1">
    <source>
        <dbReference type="SAM" id="MobiDB-lite"/>
    </source>
</evidence>
<protein>
    <recommendedName>
        <fullName evidence="2">Putative T7SS secretion signal domain-containing protein</fullName>
    </recommendedName>
</protein>
<dbReference type="SUPFAM" id="SSF55729">
    <property type="entry name" value="Acyl-CoA N-acyltransferases (Nat)"/>
    <property type="match status" value="1"/>
</dbReference>
<evidence type="ECO:0000313" key="4">
    <source>
        <dbReference type="Proteomes" id="UP000431401"/>
    </source>
</evidence>
<feature type="compositionally biased region" description="Basic and acidic residues" evidence="1">
    <location>
        <begin position="696"/>
        <end position="713"/>
    </location>
</feature>
<feature type="region of interest" description="Disordered" evidence="1">
    <location>
        <begin position="214"/>
        <end position="241"/>
    </location>
</feature>
<dbReference type="Pfam" id="PF21725">
    <property type="entry name" value="T7SS_signal"/>
    <property type="match status" value="1"/>
</dbReference>
<feature type="compositionally biased region" description="Polar residues" evidence="1">
    <location>
        <begin position="738"/>
        <end position="750"/>
    </location>
</feature>
<dbReference type="Proteomes" id="UP000431401">
    <property type="component" value="Unassembled WGS sequence"/>
</dbReference>
<gene>
    <name evidence="3" type="ORF">NRB56_70730</name>
</gene>
<feature type="compositionally biased region" description="Polar residues" evidence="1">
    <location>
        <begin position="602"/>
        <end position="618"/>
    </location>
</feature>
<comment type="caution">
    <text evidence="3">The sequence shown here is derived from an EMBL/GenBank/DDBJ whole genome shotgun (WGS) entry which is preliminary data.</text>
</comment>
<dbReference type="EMBL" id="WEGI01000019">
    <property type="protein sequence ID" value="MQY31464.1"/>
    <property type="molecule type" value="Genomic_DNA"/>
</dbReference>
<feature type="domain" description="Putative T7SS secretion signal" evidence="2">
    <location>
        <begin position="15"/>
        <end position="240"/>
    </location>
</feature>
<keyword evidence="4" id="KW-1185">Reference proteome</keyword>
<dbReference type="AlphaFoldDB" id="A0A7K0E2T8"/>
<organism evidence="3 4">
    <name type="scientific">Nocardia aurantia</name>
    <dbReference type="NCBI Taxonomy" id="2585199"/>
    <lineage>
        <taxon>Bacteria</taxon>
        <taxon>Bacillati</taxon>
        <taxon>Actinomycetota</taxon>
        <taxon>Actinomycetes</taxon>
        <taxon>Mycobacteriales</taxon>
        <taxon>Nocardiaceae</taxon>
        <taxon>Nocardia</taxon>
    </lineage>
</organism>
<feature type="compositionally biased region" description="Low complexity" evidence="1">
    <location>
        <begin position="221"/>
        <end position="237"/>
    </location>
</feature>
<reference evidence="3 4" key="1">
    <citation type="submission" date="2019-10" db="EMBL/GenBank/DDBJ databases">
        <title>Nocardia macrotermitis sp. nov. and Nocardia aurantia sp. nov., isolated from the gut of fungus growing-termite Macrotermes natalensis.</title>
        <authorList>
            <person name="Benndorf R."/>
            <person name="Schwitalla J."/>
            <person name="Martin K."/>
            <person name="De Beer W."/>
            <person name="Kaster A.-K."/>
            <person name="Vollmers J."/>
            <person name="Poulsen M."/>
            <person name="Beemelmanns C."/>
        </authorList>
    </citation>
    <scope>NUCLEOTIDE SEQUENCE [LARGE SCALE GENOMIC DNA]</scope>
    <source>
        <strain evidence="3 4">RB56</strain>
    </source>
</reference>
<dbReference type="OrthoDB" id="9765204at2"/>
<accession>A0A7K0E2T8</accession>
<feature type="compositionally biased region" description="Polar residues" evidence="1">
    <location>
        <begin position="430"/>
        <end position="446"/>
    </location>
</feature>
<evidence type="ECO:0000259" key="2">
    <source>
        <dbReference type="Pfam" id="PF21725"/>
    </source>
</evidence>
<sequence length="1091" mass="115913">MGLFDSIGDALGKANDAVTRFEGKAESAPYTAAASVARAFGANGVAAQLDHVADQVADAHGADVAERELGDTDDPRELIHGDPAAIGHVHDLLQQMGDSIEKTGDALRKIDLSDWIGEAARGFHTEFEKQPKLWWTGADAMHKAAGILDTWGHAVAAAQGRAADALAKWNQAAAEEFSRKTAWNALSADQRKSTPLVDTWTAMRHDAREILRGARTDRDAAASTAASGLKAATATAPDTPPLSQRLLDDVDDTYSALNDAGAHFTKGLITSFTGIEQFVRQLDPYETYNMTHPAQYLQGMADLGTGLVIATADPGATVDSFLKDTRKDPSEFLGSLTGNTLMTVGTGGAGAAKPALTAVEEAADATKAAQVAGNTAEHTAPHPGTDSPHIAELPKPAAGESVPTPKSDPPIQRSTHDAGTAPAQPAARPSTESPQPVSDTPTSRAQPTAHISDAPRTTAPTADISPAPAQPAAHTAEASPAPAQPAAHTAEAPSPPAQPAPHSSADTPAAHPTVHTSGPDAAHARLAGPHDQAPANQGSGVSGTHPFAPSSNPVAAQGTTLEHSALHPVDATAPQPDAGSSLHGLGSRTEPVHPGPAPQLREVTSSRPDDVWQNSSRPETGRPSPHPDAVVPDAGRPAAARPEQVSPTGRDPVRWDRPEPAHRAEPADPYRSADPPGGSIESASRPAEPRTPPAERSARPIEPTERAIDRTARPPEYPARTVEPPARPQDPYRPGDSSPATSSARASWDNSPRDHPAARPGSEHALRDTSPGAGVRPEPPMRPVDPDRAPAPREPVENRPEIRRTEHPDTGQMNAEHPEPVSSGHGAPPNRPAGPRPNLRDLFPPDGFQVDKATSLPQFQQAMGGEYGGLHVRVNHIYGDYQAVHVEMKIFDADGMRVGHATRTFENRAGHLSAHHANLVLQKSVQGQGFATEMNNAMFAWYRDSGVEEVLLRANIDVGSYAWARQGFEFQNGEEAARTIRPRLGNEIRREQMNLDQLRLEVATAPNGPEKIALQKKIRDVEQVIKDAKTLHKNFEVGSPHFTTPKQITELGRPVGIPPEQLRKMTWLGKNVFLDPVENISWHGIKRMNAE</sequence>
<dbReference type="InterPro" id="IPR016181">
    <property type="entry name" value="Acyl_CoA_acyltransferase"/>
</dbReference>
<dbReference type="Gene3D" id="3.40.630.30">
    <property type="match status" value="1"/>
</dbReference>
<feature type="compositionally biased region" description="Low complexity" evidence="1">
    <location>
        <begin position="466"/>
        <end position="492"/>
    </location>
</feature>
<name>A0A7K0E2T8_9NOCA</name>
<feature type="compositionally biased region" description="Basic and acidic residues" evidence="1">
    <location>
        <begin position="651"/>
        <end position="668"/>
    </location>
</feature>
<feature type="compositionally biased region" description="Basic and acidic residues" evidence="1">
    <location>
        <begin position="751"/>
        <end position="767"/>
    </location>
</feature>
<dbReference type="RefSeq" id="WP_153348693.1">
    <property type="nucleotide sequence ID" value="NZ_WEGI01000019.1"/>
</dbReference>
<dbReference type="InterPro" id="IPR049082">
    <property type="entry name" value="T7SS_signal"/>
</dbReference>
<feature type="compositionally biased region" description="Polar residues" evidence="1">
    <location>
        <begin position="549"/>
        <end position="562"/>
    </location>
</feature>
<feature type="region of interest" description="Disordered" evidence="1">
    <location>
        <begin position="367"/>
        <end position="847"/>
    </location>
</feature>
<evidence type="ECO:0000313" key="3">
    <source>
        <dbReference type="EMBL" id="MQY31464.1"/>
    </source>
</evidence>
<feature type="compositionally biased region" description="Basic and acidic residues" evidence="1">
    <location>
        <begin position="784"/>
        <end position="809"/>
    </location>
</feature>
<proteinExistence type="predicted"/>